<protein>
    <submittedName>
        <fullName evidence="7">Sulfoxide reductase catalytic subunit YedY</fullName>
    </submittedName>
</protein>
<dbReference type="Pfam" id="PF03404">
    <property type="entry name" value="Mo-co_dimer"/>
    <property type="match status" value="1"/>
</dbReference>
<dbReference type="InterPro" id="IPR036374">
    <property type="entry name" value="OxRdtase_Mopterin-bd_sf"/>
</dbReference>
<dbReference type="GO" id="GO:0020037">
    <property type="term" value="F:heme binding"/>
    <property type="evidence" value="ECO:0007669"/>
    <property type="project" value="TreeGrafter"/>
</dbReference>
<dbReference type="InterPro" id="IPR000572">
    <property type="entry name" value="OxRdtase_Mopterin-bd_dom"/>
</dbReference>
<dbReference type="PRINTS" id="PR00407">
    <property type="entry name" value="EUMOPTERIN"/>
</dbReference>
<evidence type="ECO:0000256" key="2">
    <source>
        <dbReference type="ARBA" id="ARBA00022505"/>
    </source>
</evidence>
<dbReference type="Gene3D" id="2.60.40.650">
    <property type="match status" value="1"/>
</dbReference>
<dbReference type="InterPro" id="IPR008335">
    <property type="entry name" value="Mopterin_OxRdtase_euk"/>
</dbReference>
<dbReference type="Proteomes" id="UP000280842">
    <property type="component" value="Unassembled WGS sequence"/>
</dbReference>
<dbReference type="PROSITE" id="PS51318">
    <property type="entry name" value="TAT"/>
    <property type="match status" value="1"/>
</dbReference>
<evidence type="ECO:0000313" key="7">
    <source>
        <dbReference type="EMBL" id="RMA97017.1"/>
    </source>
</evidence>
<dbReference type="GO" id="GO:0006790">
    <property type="term" value="P:sulfur compound metabolic process"/>
    <property type="evidence" value="ECO:0007669"/>
    <property type="project" value="TreeGrafter"/>
</dbReference>
<keyword evidence="2" id="KW-0500">Molybdenum</keyword>
<organism evidence="7 8">
    <name type="scientific">Hydrogenothermus marinus</name>
    <dbReference type="NCBI Taxonomy" id="133270"/>
    <lineage>
        <taxon>Bacteria</taxon>
        <taxon>Pseudomonadati</taxon>
        <taxon>Aquificota</taxon>
        <taxon>Aquificia</taxon>
        <taxon>Aquificales</taxon>
        <taxon>Hydrogenothermaceae</taxon>
        <taxon>Hydrogenothermus</taxon>
    </lineage>
</organism>
<comment type="cofactor">
    <cofactor evidence="1">
        <name>Mo-molybdopterin</name>
        <dbReference type="ChEBI" id="CHEBI:71302"/>
    </cofactor>
</comment>
<dbReference type="PANTHER" id="PTHR19372">
    <property type="entry name" value="SULFITE REDUCTASE"/>
    <property type="match status" value="1"/>
</dbReference>
<keyword evidence="3" id="KW-0479">Metal-binding</keyword>
<dbReference type="GO" id="GO:0043546">
    <property type="term" value="F:molybdopterin cofactor binding"/>
    <property type="evidence" value="ECO:0007669"/>
    <property type="project" value="TreeGrafter"/>
</dbReference>
<keyword evidence="4" id="KW-0560">Oxidoreductase</keyword>
<feature type="domain" description="Moybdenum cofactor oxidoreductase dimerisation" evidence="6">
    <location>
        <begin position="285"/>
        <end position="394"/>
    </location>
</feature>
<name>A0A3M0BIN6_9AQUI</name>
<dbReference type="AlphaFoldDB" id="A0A3M0BIN6"/>
<dbReference type="RefSeq" id="WP_170145596.1">
    <property type="nucleotide sequence ID" value="NZ_REFO01000011.1"/>
</dbReference>
<proteinExistence type="predicted"/>
<reference evidence="7 8" key="1">
    <citation type="submission" date="2018-10" db="EMBL/GenBank/DDBJ databases">
        <title>Genomic Encyclopedia of Archaeal and Bacterial Type Strains, Phase II (KMG-II): from individual species to whole genera.</title>
        <authorList>
            <person name="Goeker M."/>
        </authorList>
    </citation>
    <scope>NUCLEOTIDE SEQUENCE [LARGE SCALE GENOMIC DNA]</scope>
    <source>
        <strain evidence="7 8">VM1</strain>
    </source>
</reference>
<sequence length="404" mass="45493">MSSRREFLKKGLLLAGAATVGNSLIEKAFANPSEISIENYPPLVKYPTKKPLILHADRPPILETPREYFDKVITPNDAFFVRWHLADIPTKVDTATWRLKITGNVNREVELSLDDLKTKFEPVSYYAVLQCSGNGRAFYQKQQTPTGTQWTYGSMGNALWTGVRLSDVLRYAGVKPDSIEVAFDGLDKAPYPKTPDVIRSLHIDKCLYENLILAYEMNGEPLPLLNGFPIRLVVPGWYATHWIKSVTTITVLNEKLKNFWMEKAYHIPDNACHCVEPGEKPKRKRVISFMDVKSIIAKPKNNTVLRRGEVVKISGVAFDGGAGIKTVLLSFDNGKTWKPANLEPELGRYSFRGWFYYFKANKTGNVKVLAKAINKDGIEQPYGSGWNPGGYMWNGLDSITIKIV</sequence>
<dbReference type="SUPFAM" id="SSF81296">
    <property type="entry name" value="E set domains"/>
    <property type="match status" value="1"/>
</dbReference>
<dbReference type="Gene3D" id="3.90.420.10">
    <property type="entry name" value="Oxidoreductase, molybdopterin-binding domain"/>
    <property type="match status" value="1"/>
</dbReference>
<evidence type="ECO:0000256" key="1">
    <source>
        <dbReference type="ARBA" id="ARBA00001924"/>
    </source>
</evidence>
<dbReference type="InterPro" id="IPR005066">
    <property type="entry name" value="MoCF_OxRdtse_dimer"/>
</dbReference>
<keyword evidence="8" id="KW-1185">Reference proteome</keyword>
<feature type="domain" description="Oxidoreductase molybdopterin-binding" evidence="5">
    <location>
        <begin position="87"/>
        <end position="260"/>
    </location>
</feature>
<dbReference type="GO" id="GO:0030151">
    <property type="term" value="F:molybdenum ion binding"/>
    <property type="evidence" value="ECO:0007669"/>
    <property type="project" value="InterPro"/>
</dbReference>
<dbReference type="GO" id="GO:0008482">
    <property type="term" value="F:sulfite oxidase activity"/>
    <property type="evidence" value="ECO:0007669"/>
    <property type="project" value="TreeGrafter"/>
</dbReference>
<dbReference type="PANTHER" id="PTHR19372:SF7">
    <property type="entry name" value="SULFITE OXIDASE, MITOCHONDRIAL"/>
    <property type="match status" value="1"/>
</dbReference>
<evidence type="ECO:0000313" key="8">
    <source>
        <dbReference type="Proteomes" id="UP000280842"/>
    </source>
</evidence>
<evidence type="ECO:0000256" key="3">
    <source>
        <dbReference type="ARBA" id="ARBA00022723"/>
    </source>
</evidence>
<evidence type="ECO:0000259" key="5">
    <source>
        <dbReference type="Pfam" id="PF00174"/>
    </source>
</evidence>
<gene>
    <name evidence="7" type="ORF">CLV39_0670</name>
</gene>
<dbReference type="InterPro" id="IPR006311">
    <property type="entry name" value="TAT_signal"/>
</dbReference>
<dbReference type="InterPro" id="IPR014756">
    <property type="entry name" value="Ig_E-set"/>
</dbReference>
<dbReference type="EMBL" id="REFO01000011">
    <property type="protein sequence ID" value="RMA97017.1"/>
    <property type="molecule type" value="Genomic_DNA"/>
</dbReference>
<evidence type="ECO:0000259" key="6">
    <source>
        <dbReference type="Pfam" id="PF03404"/>
    </source>
</evidence>
<dbReference type="SUPFAM" id="SSF56524">
    <property type="entry name" value="Oxidoreductase molybdopterin-binding domain"/>
    <property type="match status" value="1"/>
</dbReference>
<comment type="caution">
    <text evidence="7">The sequence shown here is derived from an EMBL/GenBank/DDBJ whole genome shotgun (WGS) entry which is preliminary data.</text>
</comment>
<dbReference type="Pfam" id="PF00174">
    <property type="entry name" value="Oxidored_molyb"/>
    <property type="match status" value="1"/>
</dbReference>
<accession>A0A3M0BIN6</accession>
<evidence type="ECO:0000256" key="4">
    <source>
        <dbReference type="ARBA" id="ARBA00023002"/>
    </source>
</evidence>